<reference evidence="6" key="2">
    <citation type="submission" date="2023-06" db="EMBL/GenBank/DDBJ databases">
        <authorList>
            <consortium name="Lawrence Berkeley National Laboratory"/>
            <person name="Mondo S.J."/>
            <person name="Hensen N."/>
            <person name="Bonometti L."/>
            <person name="Westerberg I."/>
            <person name="Brannstrom I.O."/>
            <person name="Guillou S."/>
            <person name="Cros-Aarteil S."/>
            <person name="Calhoun S."/>
            <person name="Haridas S."/>
            <person name="Kuo A."/>
            <person name="Pangilinan J."/>
            <person name="Riley R."/>
            <person name="Labutti K."/>
            <person name="Andreopoulos B."/>
            <person name="Lipzen A."/>
            <person name="Chen C."/>
            <person name="Yanf M."/>
            <person name="Daum C."/>
            <person name="Ng V."/>
            <person name="Clum A."/>
            <person name="Steindorff A."/>
            <person name="Ohm R."/>
            <person name="Martin F."/>
            <person name="Silar P."/>
            <person name="Natvig D."/>
            <person name="Lalanne C."/>
            <person name="Gautier V."/>
            <person name="Ament-Velasquez S.L."/>
            <person name="Kruys A."/>
            <person name="Hutchinson M.I."/>
            <person name="Powell A.J."/>
            <person name="Barry K."/>
            <person name="Miller A.N."/>
            <person name="Grigoriev I.V."/>
            <person name="Debuchy R."/>
            <person name="Gladieux P."/>
            <person name="Thoren M.H."/>
            <person name="Johannesson H."/>
        </authorList>
    </citation>
    <scope>NUCLEOTIDE SEQUENCE</scope>
    <source>
        <strain evidence="6">PSN324</strain>
    </source>
</reference>
<dbReference type="PANTHER" id="PTHR10815">
    <property type="entry name" value="METHYLATED-DNA--PROTEIN-CYSTEINE METHYLTRANSFERASE"/>
    <property type="match status" value="1"/>
</dbReference>
<reference evidence="6" key="1">
    <citation type="journal article" date="2023" name="Mol. Phylogenet. Evol.">
        <title>Genome-scale phylogeny and comparative genomics of the fungal order Sordariales.</title>
        <authorList>
            <person name="Hensen N."/>
            <person name="Bonometti L."/>
            <person name="Westerberg I."/>
            <person name="Brannstrom I.O."/>
            <person name="Guillou S."/>
            <person name="Cros-Aarteil S."/>
            <person name="Calhoun S."/>
            <person name="Haridas S."/>
            <person name="Kuo A."/>
            <person name="Mondo S."/>
            <person name="Pangilinan J."/>
            <person name="Riley R."/>
            <person name="LaButti K."/>
            <person name="Andreopoulos B."/>
            <person name="Lipzen A."/>
            <person name="Chen C."/>
            <person name="Yan M."/>
            <person name="Daum C."/>
            <person name="Ng V."/>
            <person name="Clum A."/>
            <person name="Steindorff A."/>
            <person name="Ohm R.A."/>
            <person name="Martin F."/>
            <person name="Silar P."/>
            <person name="Natvig D.O."/>
            <person name="Lalanne C."/>
            <person name="Gautier V."/>
            <person name="Ament-Velasquez S.L."/>
            <person name="Kruys A."/>
            <person name="Hutchinson M.I."/>
            <person name="Powell A.J."/>
            <person name="Barry K."/>
            <person name="Miller A.N."/>
            <person name="Grigoriev I.V."/>
            <person name="Debuchy R."/>
            <person name="Gladieux P."/>
            <person name="Hiltunen Thoren M."/>
            <person name="Johannesson H."/>
        </authorList>
    </citation>
    <scope>NUCLEOTIDE SEQUENCE</scope>
    <source>
        <strain evidence="6">PSN324</strain>
    </source>
</reference>
<evidence type="ECO:0000256" key="3">
    <source>
        <dbReference type="ARBA" id="ARBA00015377"/>
    </source>
</evidence>
<protein>
    <recommendedName>
        <fullName evidence="3">Methylated-DNA--protein-cysteine methyltransferase</fullName>
        <ecNumber evidence="2">2.1.1.63</ecNumber>
    </recommendedName>
</protein>
<dbReference type="PANTHER" id="PTHR10815:SF13">
    <property type="entry name" value="METHYLATED-DNA--PROTEIN-CYSTEINE METHYLTRANSFERASE"/>
    <property type="match status" value="1"/>
</dbReference>
<dbReference type="Pfam" id="PF01035">
    <property type="entry name" value="DNA_binding_1"/>
    <property type="match status" value="1"/>
</dbReference>
<accession>A0AAV9H9X2</accession>
<feature type="domain" description="Methylated-DNA-[protein]-cysteine S-methyltransferase DNA binding" evidence="5">
    <location>
        <begin position="40"/>
        <end position="129"/>
    </location>
</feature>
<dbReference type="GO" id="GO:0032259">
    <property type="term" value="P:methylation"/>
    <property type="evidence" value="ECO:0007669"/>
    <property type="project" value="UniProtKB-KW"/>
</dbReference>
<dbReference type="EC" id="2.1.1.63" evidence="2"/>
<proteinExistence type="inferred from homology"/>
<dbReference type="NCBIfam" id="TIGR00589">
    <property type="entry name" value="ogt"/>
    <property type="match status" value="1"/>
</dbReference>
<organism evidence="6 7">
    <name type="scientific">Cladorrhinum samala</name>
    <dbReference type="NCBI Taxonomy" id="585594"/>
    <lineage>
        <taxon>Eukaryota</taxon>
        <taxon>Fungi</taxon>
        <taxon>Dikarya</taxon>
        <taxon>Ascomycota</taxon>
        <taxon>Pezizomycotina</taxon>
        <taxon>Sordariomycetes</taxon>
        <taxon>Sordariomycetidae</taxon>
        <taxon>Sordariales</taxon>
        <taxon>Podosporaceae</taxon>
        <taxon>Cladorrhinum</taxon>
    </lineage>
</organism>
<dbReference type="InterPro" id="IPR036388">
    <property type="entry name" value="WH-like_DNA-bd_sf"/>
</dbReference>
<name>A0AAV9H9X2_9PEZI</name>
<dbReference type="CDD" id="cd06445">
    <property type="entry name" value="ATase"/>
    <property type="match status" value="1"/>
</dbReference>
<comment type="caution">
    <text evidence="6">The sequence shown here is derived from an EMBL/GenBank/DDBJ whole genome shotgun (WGS) entry which is preliminary data.</text>
</comment>
<dbReference type="Proteomes" id="UP001321749">
    <property type="component" value="Unassembled WGS sequence"/>
</dbReference>
<evidence type="ECO:0000313" key="6">
    <source>
        <dbReference type="EMBL" id="KAK4457577.1"/>
    </source>
</evidence>
<comment type="similarity">
    <text evidence="1">Belongs to the MGMT family.</text>
</comment>
<keyword evidence="4" id="KW-0227">DNA damage</keyword>
<dbReference type="AlphaFoldDB" id="A0AAV9H9X2"/>
<dbReference type="InterPro" id="IPR014048">
    <property type="entry name" value="MethylDNA_cys_MeTrfase_DNA-bd"/>
</dbReference>
<dbReference type="GO" id="GO:0003908">
    <property type="term" value="F:methylated-DNA-[protein]-cysteine S-methyltransferase activity"/>
    <property type="evidence" value="ECO:0007669"/>
    <property type="project" value="UniProtKB-EC"/>
</dbReference>
<evidence type="ECO:0000256" key="4">
    <source>
        <dbReference type="ARBA" id="ARBA00022763"/>
    </source>
</evidence>
<evidence type="ECO:0000256" key="1">
    <source>
        <dbReference type="ARBA" id="ARBA00008711"/>
    </source>
</evidence>
<dbReference type="SUPFAM" id="SSF46767">
    <property type="entry name" value="Methylated DNA-protein cysteine methyltransferase, C-terminal domain"/>
    <property type="match status" value="1"/>
</dbReference>
<gene>
    <name evidence="6" type="ORF">QBC42DRAFT_278776</name>
</gene>
<evidence type="ECO:0000256" key="2">
    <source>
        <dbReference type="ARBA" id="ARBA00011918"/>
    </source>
</evidence>
<keyword evidence="6" id="KW-0489">Methyltransferase</keyword>
<evidence type="ECO:0000259" key="5">
    <source>
        <dbReference type="Pfam" id="PF01035"/>
    </source>
</evidence>
<dbReference type="Gene3D" id="1.10.10.10">
    <property type="entry name" value="Winged helix-like DNA-binding domain superfamily/Winged helix DNA-binding domain"/>
    <property type="match status" value="1"/>
</dbReference>
<dbReference type="EMBL" id="MU865107">
    <property type="protein sequence ID" value="KAK4457577.1"/>
    <property type="molecule type" value="Genomic_DNA"/>
</dbReference>
<evidence type="ECO:0000313" key="7">
    <source>
        <dbReference type="Proteomes" id="UP001321749"/>
    </source>
</evidence>
<keyword evidence="6" id="KW-0808">Transferase</keyword>
<dbReference type="GO" id="GO:0006281">
    <property type="term" value="P:DNA repair"/>
    <property type="evidence" value="ECO:0007669"/>
    <property type="project" value="InterPro"/>
</dbReference>
<keyword evidence="7" id="KW-1185">Reference proteome</keyword>
<dbReference type="InterPro" id="IPR036217">
    <property type="entry name" value="MethylDNA_cys_MeTrfase_DNAb"/>
</dbReference>
<sequence>MSTATITTTTTTTSSSKPSLAAPSMEAYLLKISTTPRGTPFEKSVWRAICQIPPGSFTTYGHLAAHLKSSPRAVGNALRRNPYAPHVPCHRVTASSGALGGFKGKIARRDGQNTAQLHEKVALLRKEGVRFDEKGRVLGTPFLGFV</sequence>